<comment type="caution">
    <text evidence="2">The sequence shown here is derived from an EMBL/GenBank/DDBJ whole genome shotgun (WGS) entry which is preliminary data.</text>
</comment>
<dbReference type="Pfam" id="PF01739">
    <property type="entry name" value="CheR"/>
    <property type="match status" value="1"/>
</dbReference>
<dbReference type="AlphaFoldDB" id="A0A9D2D463"/>
<dbReference type="PANTHER" id="PTHR24422">
    <property type="entry name" value="CHEMOTAXIS PROTEIN METHYLTRANSFERASE"/>
    <property type="match status" value="1"/>
</dbReference>
<reference evidence="2" key="2">
    <citation type="submission" date="2021-04" db="EMBL/GenBank/DDBJ databases">
        <authorList>
            <person name="Gilroy R."/>
        </authorList>
    </citation>
    <scope>NUCLEOTIDE SEQUENCE</scope>
    <source>
        <strain evidence="2">CHK192-9172</strain>
    </source>
</reference>
<reference evidence="2" key="1">
    <citation type="journal article" date="2021" name="PeerJ">
        <title>Extensive microbial diversity within the chicken gut microbiome revealed by metagenomics and culture.</title>
        <authorList>
            <person name="Gilroy R."/>
            <person name="Ravi A."/>
            <person name="Getino M."/>
            <person name="Pursley I."/>
            <person name="Horton D.L."/>
            <person name="Alikhan N.F."/>
            <person name="Baker D."/>
            <person name="Gharbi K."/>
            <person name="Hall N."/>
            <person name="Watson M."/>
            <person name="Adriaenssens E.M."/>
            <person name="Foster-Nyarko E."/>
            <person name="Jarju S."/>
            <person name="Secka A."/>
            <person name="Antonio M."/>
            <person name="Oren A."/>
            <person name="Chaudhuri R.R."/>
            <person name="La Ragione R."/>
            <person name="Hildebrand F."/>
            <person name="Pallen M.J."/>
        </authorList>
    </citation>
    <scope>NUCLEOTIDE SEQUENCE</scope>
    <source>
        <strain evidence="2">CHK192-9172</strain>
    </source>
</reference>
<gene>
    <name evidence="2" type="ORF">IAA08_09215</name>
</gene>
<dbReference type="InterPro" id="IPR022642">
    <property type="entry name" value="CheR_C"/>
</dbReference>
<evidence type="ECO:0000313" key="3">
    <source>
        <dbReference type="Proteomes" id="UP000824024"/>
    </source>
</evidence>
<dbReference type="Gene3D" id="3.40.50.150">
    <property type="entry name" value="Vaccinia Virus protein VP39"/>
    <property type="match status" value="1"/>
</dbReference>
<dbReference type="InterPro" id="IPR029063">
    <property type="entry name" value="SAM-dependent_MTases_sf"/>
</dbReference>
<dbReference type="PROSITE" id="PS50123">
    <property type="entry name" value="CHER"/>
    <property type="match status" value="1"/>
</dbReference>
<dbReference type="EMBL" id="DXCH01000255">
    <property type="protein sequence ID" value="HIZ08100.1"/>
    <property type="molecule type" value="Genomic_DNA"/>
</dbReference>
<dbReference type="SUPFAM" id="SSF53335">
    <property type="entry name" value="S-adenosyl-L-methionine-dependent methyltransferases"/>
    <property type="match status" value="1"/>
</dbReference>
<dbReference type="InterPro" id="IPR000780">
    <property type="entry name" value="CheR_MeTrfase"/>
</dbReference>
<feature type="non-terminal residue" evidence="2">
    <location>
        <position position="1"/>
    </location>
</feature>
<feature type="domain" description="CheR-type methyltransferase" evidence="1">
    <location>
        <begin position="1"/>
        <end position="67"/>
    </location>
</feature>
<evidence type="ECO:0000313" key="2">
    <source>
        <dbReference type="EMBL" id="HIZ08100.1"/>
    </source>
</evidence>
<dbReference type="Proteomes" id="UP000824024">
    <property type="component" value="Unassembled WGS sequence"/>
</dbReference>
<proteinExistence type="predicted"/>
<accession>A0A9D2D463</accession>
<protein>
    <submittedName>
        <fullName evidence="2">Protein-glutamate O-methyltransferase CheR</fullName>
    </submittedName>
</protein>
<evidence type="ECO:0000259" key="1">
    <source>
        <dbReference type="PROSITE" id="PS50123"/>
    </source>
</evidence>
<sequence length="67" mass="7719">RMIIFAPHSMLSDPPFGKLDLISCRNVMIYFQPVLQRMLFSIFHSALKKNGYLFLGKSENAGEFHSQ</sequence>
<dbReference type="PRINTS" id="PR00996">
    <property type="entry name" value="CHERMTFRASE"/>
</dbReference>
<organism evidence="2 3">
    <name type="scientific">Candidatus Eubacterium avistercoris</name>
    <dbReference type="NCBI Taxonomy" id="2838567"/>
    <lineage>
        <taxon>Bacteria</taxon>
        <taxon>Bacillati</taxon>
        <taxon>Bacillota</taxon>
        <taxon>Clostridia</taxon>
        <taxon>Eubacteriales</taxon>
        <taxon>Eubacteriaceae</taxon>
        <taxon>Eubacterium</taxon>
    </lineage>
</organism>
<name>A0A9D2D463_9FIRM</name>
<dbReference type="GO" id="GO:0008757">
    <property type="term" value="F:S-adenosylmethionine-dependent methyltransferase activity"/>
    <property type="evidence" value="ECO:0007669"/>
    <property type="project" value="InterPro"/>
</dbReference>
<dbReference type="InterPro" id="IPR050903">
    <property type="entry name" value="Bact_Chemotaxis_MeTrfase"/>
</dbReference>